<dbReference type="AlphaFoldDB" id="A0A1G1XR42"/>
<proteinExistence type="predicted"/>
<gene>
    <name evidence="2" type="ORF">A2Y67_00360</name>
</gene>
<protein>
    <recommendedName>
        <fullName evidence="1">CoA-binding domain-containing protein</fullName>
    </recommendedName>
</protein>
<dbReference type="SMART" id="SM00881">
    <property type="entry name" value="CoA_binding"/>
    <property type="match status" value="1"/>
</dbReference>
<dbReference type="SUPFAM" id="SSF51735">
    <property type="entry name" value="NAD(P)-binding Rossmann-fold domains"/>
    <property type="match status" value="1"/>
</dbReference>
<dbReference type="InterPro" id="IPR036291">
    <property type="entry name" value="NAD(P)-bd_dom_sf"/>
</dbReference>
<dbReference type="Gene3D" id="3.40.50.720">
    <property type="entry name" value="NAD(P)-binding Rossmann-like Domain"/>
    <property type="match status" value="1"/>
</dbReference>
<accession>A0A1G1XR42</accession>
<sequence length="141" mass="15673">MEELESKNFIDKNFIYAVVGATNNQEKYGYKVLMDLKNKGFNVVPVNPKYQEVAGLTCYPALISLEERPDVVVLVLGEENAKKIVQNCIDSTLNKIWFQPGSEYDEAVALAQSAGFNIVTGKCIMEETKDINEISQPAFSG</sequence>
<dbReference type="PANTHER" id="PTHR33303">
    <property type="entry name" value="CYTOPLASMIC PROTEIN-RELATED"/>
    <property type="match status" value="1"/>
</dbReference>
<evidence type="ECO:0000313" key="2">
    <source>
        <dbReference type="EMBL" id="OGY42472.1"/>
    </source>
</evidence>
<dbReference type="InterPro" id="IPR003781">
    <property type="entry name" value="CoA-bd"/>
</dbReference>
<dbReference type="Pfam" id="PF13380">
    <property type="entry name" value="CoA_binding_2"/>
    <property type="match status" value="1"/>
</dbReference>
<evidence type="ECO:0000259" key="1">
    <source>
        <dbReference type="SMART" id="SM00881"/>
    </source>
</evidence>
<name>A0A1G1XR42_9BACT</name>
<feature type="domain" description="CoA-binding" evidence="1">
    <location>
        <begin position="9"/>
        <end position="102"/>
    </location>
</feature>
<dbReference type="PANTHER" id="PTHR33303:SF2">
    <property type="entry name" value="COA-BINDING DOMAIN-CONTAINING PROTEIN"/>
    <property type="match status" value="1"/>
</dbReference>
<dbReference type="EMBL" id="MHIA01000013">
    <property type="protein sequence ID" value="OGY42472.1"/>
    <property type="molecule type" value="Genomic_DNA"/>
</dbReference>
<dbReference type="Proteomes" id="UP000176260">
    <property type="component" value="Unassembled WGS sequence"/>
</dbReference>
<reference evidence="2 3" key="1">
    <citation type="journal article" date="2016" name="Nat. Commun.">
        <title>Thousands of microbial genomes shed light on interconnected biogeochemical processes in an aquifer system.</title>
        <authorList>
            <person name="Anantharaman K."/>
            <person name="Brown C.T."/>
            <person name="Hug L.A."/>
            <person name="Sharon I."/>
            <person name="Castelle C.J."/>
            <person name="Probst A.J."/>
            <person name="Thomas B.C."/>
            <person name="Singh A."/>
            <person name="Wilkins M.J."/>
            <person name="Karaoz U."/>
            <person name="Brodie E.L."/>
            <person name="Williams K.H."/>
            <person name="Hubbard S.S."/>
            <person name="Banfield J.F."/>
        </authorList>
    </citation>
    <scope>NUCLEOTIDE SEQUENCE [LARGE SCALE GENOMIC DNA]</scope>
</reference>
<organism evidence="2 3">
    <name type="scientific">Candidatus Buchananbacteria bacterium RBG_13_39_9</name>
    <dbReference type="NCBI Taxonomy" id="1797531"/>
    <lineage>
        <taxon>Bacteria</taxon>
        <taxon>Candidatus Buchananiibacteriota</taxon>
    </lineage>
</organism>
<evidence type="ECO:0000313" key="3">
    <source>
        <dbReference type="Proteomes" id="UP000176260"/>
    </source>
</evidence>
<comment type="caution">
    <text evidence="2">The sequence shown here is derived from an EMBL/GenBank/DDBJ whole genome shotgun (WGS) entry which is preliminary data.</text>
</comment>